<evidence type="ECO:0000313" key="3">
    <source>
        <dbReference type="Proteomes" id="UP000578112"/>
    </source>
</evidence>
<dbReference type="AlphaFoldDB" id="A0A7W7HXD3"/>
<dbReference type="RefSeq" id="WP_184993674.1">
    <property type="nucleotide sequence ID" value="NZ_BOMK01000012.1"/>
</dbReference>
<dbReference type="Proteomes" id="UP000578112">
    <property type="component" value="Unassembled WGS sequence"/>
</dbReference>
<feature type="region of interest" description="Disordered" evidence="1">
    <location>
        <begin position="1"/>
        <end position="22"/>
    </location>
</feature>
<reference evidence="2 3" key="1">
    <citation type="submission" date="2020-08" db="EMBL/GenBank/DDBJ databases">
        <title>Sequencing the genomes of 1000 actinobacteria strains.</title>
        <authorList>
            <person name="Klenk H.-P."/>
        </authorList>
    </citation>
    <scope>NUCLEOTIDE SEQUENCE [LARGE SCALE GENOMIC DNA]</scope>
    <source>
        <strain evidence="2 3">DSM 43149</strain>
    </source>
</reference>
<comment type="caution">
    <text evidence="2">The sequence shown here is derived from an EMBL/GenBank/DDBJ whole genome shotgun (WGS) entry which is preliminary data.</text>
</comment>
<keyword evidence="3" id="KW-1185">Reference proteome</keyword>
<evidence type="ECO:0000313" key="2">
    <source>
        <dbReference type="EMBL" id="MBB4762519.1"/>
    </source>
</evidence>
<proteinExistence type="predicted"/>
<dbReference type="EMBL" id="JACHNH010000001">
    <property type="protein sequence ID" value="MBB4762519.1"/>
    <property type="molecule type" value="Genomic_DNA"/>
</dbReference>
<gene>
    <name evidence="2" type="ORF">BJ971_003075</name>
</gene>
<organism evidence="2 3">
    <name type="scientific">Actinoplanes digitatis</name>
    <dbReference type="NCBI Taxonomy" id="1868"/>
    <lineage>
        <taxon>Bacteria</taxon>
        <taxon>Bacillati</taxon>
        <taxon>Actinomycetota</taxon>
        <taxon>Actinomycetes</taxon>
        <taxon>Micromonosporales</taxon>
        <taxon>Micromonosporaceae</taxon>
        <taxon>Actinoplanes</taxon>
    </lineage>
</organism>
<evidence type="ECO:0000256" key="1">
    <source>
        <dbReference type="SAM" id="MobiDB-lite"/>
    </source>
</evidence>
<sequence>MIETTGTPPVGQPRDGSYLAPVGGRGTPLTVLSPMPRRWTWLLRGLLFVRHLMGAPKDLRQLSFIHFAHWSVISRFPGQRRRSRYAYLLFRSDFNGAWSKYIDAFSIRIPKRMALIWGWSFGFPGALPPEPFRRYIAANDLPVDHYYSAYPDAGVTEIAAALRVRDAFERHVGDTAPEAFPEAWRRFLDEVQEDLYSWEAGS</sequence>
<protein>
    <submittedName>
        <fullName evidence="2">Uncharacterized protein</fullName>
    </submittedName>
</protein>
<accession>A0A7W7HXD3</accession>
<name>A0A7W7HXD3_9ACTN</name>